<dbReference type="InterPro" id="IPR010095">
    <property type="entry name" value="Cas12f1-like_TNB"/>
</dbReference>
<evidence type="ECO:0000313" key="4">
    <source>
        <dbReference type="Proteomes" id="UP000189674"/>
    </source>
</evidence>
<dbReference type="GO" id="GO:0003677">
    <property type="term" value="F:DNA binding"/>
    <property type="evidence" value="ECO:0007669"/>
    <property type="project" value="UniProtKB-KW"/>
</dbReference>
<name>A0A1U9NPC0_9BACT</name>
<proteinExistence type="predicted"/>
<dbReference type="Pfam" id="PF07282">
    <property type="entry name" value="Cas12f1-like_TNB"/>
    <property type="match status" value="1"/>
</dbReference>
<keyword evidence="1" id="KW-0238">DNA-binding</keyword>
<dbReference type="STRING" id="1936003.STSP2_02880"/>
<protein>
    <submittedName>
        <fullName evidence="3">Transposase, IS605 OrfB family</fullName>
    </submittedName>
</protein>
<gene>
    <name evidence="3" type="ORF">STSP2_02880</name>
</gene>
<reference evidence="4" key="1">
    <citation type="submission" date="2017-02" db="EMBL/GenBank/DDBJ databases">
        <title>Comparative genomics and description of representatives of a novel lineage of planctomycetes thriving in anoxic sediments.</title>
        <authorList>
            <person name="Spring S."/>
            <person name="Bunk B."/>
            <person name="Sproer C."/>
        </authorList>
    </citation>
    <scope>NUCLEOTIDE SEQUENCE [LARGE SCALE GENOMIC DNA]</scope>
    <source>
        <strain evidence="4">ST-NAGAB-D1</strain>
    </source>
</reference>
<evidence type="ECO:0000259" key="2">
    <source>
        <dbReference type="Pfam" id="PF07282"/>
    </source>
</evidence>
<dbReference type="Proteomes" id="UP000189674">
    <property type="component" value="Chromosome"/>
</dbReference>
<keyword evidence="4" id="KW-1185">Reference proteome</keyword>
<evidence type="ECO:0000256" key="1">
    <source>
        <dbReference type="ARBA" id="ARBA00023125"/>
    </source>
</evidence>
<sequence>MATKSYRARILTDSRLAAALDRTHVVFVESLKQMINTYLRMQNGKFGPDHKKLAQIMLSRSNTFAHGVMDQITRDQPTSTLDEEWTDLARRIHKTTGPLFLQAERFATVKNRAIHTKSRGKVIPSPETLAVPAKFWHQVCDSASAYIRSNRELMQQWRKDRAAWLKDKNEWQQKHPEFMQFYNGPYQNFLKLCDDDRITSQLAAEQQPTASKNNRPRKTGKRFARWHLWYKWLSENPEIIEWRNKASASDFKTVTDDVRKQIITKYPQQNKYITRLLDWLEDNNPELKTLENLRRTYVKKFDSFKRPPTLTLPSPYRHPYWFTMELDQFYKKADFENGTIQLLLIDEDDDGNWFFNWMPASLKPDPRLVPSWRAETFETEGRFPPYLGGKIGKKLSRPAPTDAERKAGIAGAKLMIKNNRSELLFTVFEQDCPPRVKWAKTKNRKCPADNAFSSDGKTRKPLRILSIDLGIRHIGAFALTQGTRNDSAWQTESLKKGIINSPSIPPLRQVRRHDYDLKRKRRRHGKPVKGQRSNANLQAHRTNMAQDRFKKGASAIVSLAREHSADLILFENLHSLKFSAFDERWMNRQLRDMNRRHIVELVSEQAPEFGITVKDDINPWMTSRICSNCNLPGFRFSMKKKNPYREKLPREKCTDFGYPVWEPGGHLFRCPHCDHRVNADINAAANLANKFFGLGYWNNGLKYDAETKTFTVHTDKKTPPLIFKPRPQFDLWADSVKTRKQLGPDPF</sequence>
<dbReference type="AlphaFoldDB" id="A0A1U9NPC0"/>
<dbReference type="EMBL" id="CP019791">
    <property type="protein sequence ID" value="AQT69685.1"/>
    <property type="molecule type" value="Genomic_DNA"/>
</dbReference>
<dbReference type="NCBIfam" id="TIGR01766">
    <property type="entry name" value="IS200/IS605 family accessory protein TnpB-like domain"/>
    <property type="match status" value="1"/>
</dbReference>
<organism evidence="3 4">
    <name type="scientific">Anaerohalosphaera lusitana</name>
    <dbReference type="NCBI Taxonomy" id="1936003"/>
    <lineage>
        <taxon>Bacteria</taxon>
        <taxon>Pseudomonadati</taxon>
        <taxon>Planctomycetota</taxon>
        <taxon>Phycisphaerae</taxon>
        <taxon>Sedimentisphaerales</taxon>
        <taxon>Anaerohalosphaeraceae</taxon>
        <taxon>Anaerohalosphaera</taxon>
    </lineage>
</organism>
<feature type="domain" description="Cas12f1-like TNB" evidence="2">
    <location>
        <begin position="598"/>
        <end position="687"/>
    </location>
</feature>
<dbReference type="KEGG" id="alus:STSP2_02880"/>
<evidence type="ECO:0000313" key="3">
    <source>
        <dbReference type="EMBL" id="AQT69685.1"/>
    </source>
</evidence>
<dbReference type="RefSeq" id="WP_146663349.1">
    <property type="nucleotide sequence ID" value="NZ_CP019791.1"/>
</dbReference>
<accession>A0A1U9NPC0</accession>